<dbReference type="PANTHER" id="PTHR11254:SF67">
    <property type="entry name" value="E3 UBIQUITIN-PROTEIN LIGASE HUWE1"/>
    <property type="match status" value="1"/>
</dbReference>
<dbReference type="Pfam" id="PF00632">
    <property type="entry name" value="HECT"/>
    <property type="match status" value="1"/>
</dbReference>
<dbReference type="Pfam" id="PF13637">
    <property type="entry name" value="Ank_4"/>
    <property type="match status" value="1"/>
</dbReference>
<dbReference type="SMART" id="SM00248">
    <property type="entry name" value="ANK"/>
    <property type="match status" value="7"/>
</dbReference>
<evidence type="ECO:0000259" key="15">
    <source>
        <dbReference type="PROSITE" id="PS50237"/>
    </source>
</evidence>
<evidence type="ECO:0000256" key="11">
    <source>
        <dbReference type="ARBA" id="ARBA00040370"/>
    </source>
</evidence>
<feature type="region of interest" description="Disordered" evidence="14">
    <location>
        <begin position="1"/>
        <end position="67"/>
    </location>
</feature>
<feature type="compositionally biased region" description="Polar residues" evidence="14">
    <location>
        <begin position="248"/>
        <end position="259"/>
    </location>
</feature>
<keyword evidence="9" id="KW-0131">Cell cycle</keyword>
<protein>
    <recommendedName>
        <fullName evidence="11">E3 ubiquitin-protein ligase HACE1</fullName>
        <ecNumber evidence="4">2.3.2.26</ecNumber>
    </recommendedName>
    <alternativeName>
        <fullName evidence="13">HECT domain and ankyrin repeat-containing E3 ubiquitin-protein ligase 1</fullName>
    </alternativeName>
    <alternativeName>
        <fullName evidence="12">HECT-type E3 ubiquitin transferase HACE1</fullName>
    </alternativeName>
</protein>
<feature type="compositionally biased region" description="Basic residues" evidence="14">
    <location>
        <begin position="194"/>
        <end position="203"/>
    </location>
</feature>
<evidence type="ECO:0000256" key="7">
    <source>
        <dbReference type="ARBA" id="ARBA00022824"/>
    </source>
</evidence>
<keyword evidence="8" id="KW-0333">Golgi apparatus</keyword>
<dbReference type="GO" id="GO:0032580">
    <property type="term" value="C:Golgi cisterna membrane"/>
    <property type="evidence" value="ECO:0007669"/>
    <property type="project" value="UniProtKB-SubCell"/>
</dbReference>
<dbReference type="PROSITE" id="PS50237">
    <property type="entry name" value="HECT"/>
    <property type="match status" value="1"/>
</dbReference>
<feature type="compositionally biased region" description="Low complexity" evidence="14">
    <location>
        <begin position="294"/>
        <end position="305"/>
    </location>
</feature>
<feature type="region of interest" description="Disordered" evidence="14">
    <location>
        <begin position="1026"/>
        <end position="1069"/>
    </location>
</feature>
<dbReference type="InterPro" id="IPR036770">
    <property type="entry name" value="Ankyrin_rpt-contain_sf"/>
</dbReference>
<dbReference type="PROSITE" id="PS50088">
    <property type="entry name" value="ANK_REPEAT"/>
    <property type="match status" value="4"/>
</dbReference>
<proteinExistence type="predicted"/>
<evidence type="ECO:0000256" key="2">
    <source>
        <dbReference type="ARBA" id="ARBA00004240"/>
    </source>
</evidence>
<dbReference type="Proteomes" id="UP001152795">
    <property type="component" value="Unassembled WGS sequence"/>
</dbReference>
<gene>
    <name evidence="16" type="ORF">PACLA_8A039726</name>
</gene>
<dbReference type="SUPFAM" id="SSF48403">
    <property type="entry name" value="Ankyrin repeat"/>
    <property type="match status" value="1"/>
</dbReference>
<evidence type="ECO:0000256" key="13">
    <source>
        <dbReference type="ARBA" id="ARBA00042378"/>
    </source>
</evidence>
<dbReference type="Pfam" id="PF12796">
    <property type="entry name" value="Ank_2"/>
    <property type="match status" value="2"/>
</dbReference>
<feature type="region of interest" description="Disordered" evidence="14">
    <location>
        <begin position="129"/>
        <end position="384"/>
    </location>
</feature>
<dbReference type="GO" id="GO:0005634">
    <property type="term" value="C:nucleus"/>
    <property type="evidence" value="ECO:0007669"/>
    <property type="project" value="TreeGrafter"/>
</dbReference>
<feature type="compositionally biased region" description="Basic residues" evidence="14">
    <location>
        <begin position="314"/>
        <end position="323"/>
    </location>
</feature>
<dbReference type="InterPro" id="IPR002110">
    <property type="entry name" value="Ankyrin_rpt"/>
</dbReference>
<dbReference type="Gene3D" id="3.90.1750.10">
    <property type="entry name" value="Hect, E3 ligase catalytic domains"/>
    <property type="match status" value="2"/>
</dbReference>
<accession>A0A7D9I123</accession>
<keyword evidence="7" id="KW-0256">Endoplasmic reticulum</keyword>
<evidence type="ECO:0000256" key="5">
    <source>
        <dbReference type="ARBA" id="ARBA00022679"/>
    </source>
</evidence>
<dbReference type="GO" id="GO:0061630">
    <property type="term" value="F:ubiquitin protein ligase activity"/>
    <property type="evidence" value="ECO:0007669"/>
    <property type="project" value="UniProtKB-EC"/>
</dbReference>
<dbReference type="Pfam" id="PF00023">
    <property type="entry name" value="Ank"/>
    <property type="match status" value="1"/>
</dbReference>
<dbReference type="GO" id="GO:0006511">
    <property type="term" value="P:ubiquitin-dependent protein catabolic process"/>
    <property type="evidence" value="ECO:0007669"/>
    <property type="project" value="TreeGrafter"/>
</dbReference>
<comment type="catalytic activity">
    <reaction evidence="1">
        <text>S-ubiquitinyl-[E2 ubiquitin-conjugating enzyme]-L-cysteine + [acceptor protein]-L-lysine = [E2 ubiquitin-conjugating enzyme]-L-cysteine + N(6)-ubiquitinyl-[acceptor protein]-L-lysine.</text>
        <dbReference type="EC" id="2.3.2.26"/>
    </reaction>
</comment>
<reference evidence="16" key="1">
    <citation type="submission" date="2020-04" db="EMBL/GenBank/DDBJ databases">
        <authorList>
            <person name="Alioto T."/>
            <person name="Alioto T."/>
            <person name="Gomez Garrido J."/>
        </authorList>
    </citation>
    <scope>NUCLEOTIDE SEQUENCE</scope>
    <source>
        <strain evidence="16">A484AB</strain>
    </source>
</reference>
<dbReference type="InterPro" id="IPR050409">
    <property type="entry name" value="E3_ubiq-protein_ligase"/>
</dbReference>
<feature type="compositionally biased region" description="Basic residues" evidence="14">
    <location>
        <begin position="129"/>
        <end position="141"/>
    </location>
</feature>
<feature type="compositionally biased region" description="Acidic residues" evidence="14">
    <location>
        <begin position="232"/>
        <end position="241"/>
    </location>
</feature>
<feature type="compositionally biased region" description="Basic and acidic residues" evidence="14">
    <location>
        <begin position="1041"/>
        <end position="1053"/>
    </location>
</feature>
<name>A0A7D9I123_PARCT</name>
<evidence type="ECO:0000256" key="3">
    <source>
        <dbReference type="ARBA" id="ARBA00004906"/>
    </source>
</evidence>
<feature type="domain" description="HECT" evidence="15">
    <location>
        <begin position="1188"/>
        <end position="1465"/>
    </location>
</feature>
<feature type="compositionally biased region" description="Polar residues" evidence="14">
    <location>
        <begin position="40"/>
        <end position="50"/>
    </location>
</feature>
<dbReference type="Gene3D" id="3.30.2410.10">
    <property type="entry name" value="Hect, E3 ligase catalytic domain"/>
    <property type="match status" value="1"/>
</dbReference>
<evidence type="ECO:0000256" key="10">
    <source>
        <dbReference type="ARBA" id="ARBA00037859"/>
    </source>
</evidence>
<dbReference type="FunFam" id="3.30.2410.10:FF:000009">
    <property type="entry name" value="Probable E3 ubiquitin-protein ligase HECTD2"/>
    <property type="match status" value="1"/>
</dbReference>
<keyword evidence="17" id="KW-1185">Reference proteome</keyword>
<dbReference type="EMBL" id="CACRXK020002723">
    <property type="protein sequence ID" value="CAB3995746.1"/>
    <property type="molecule type" value="Genomic_DNA"/>
</dbReference>
<dbReference type="GO" id="GO:0005783">
    <property type="term" value="C:endoplasmic reticulum"/>
    <property type="evidence" value="ECO:0007669"/>
    <property type="project" value="UniProtKB-SubCell"/>
</dbReference>
<dbReference type="Gene3D" id="1.25.40.20">
    <property type="entry name" value="Ankyrin repeat-containing domain"/>
    <property type="match status" value="2"/>
</dbReference>
<dbReference type="OrthoDB" id="5981795at2759"/>
<dbReference type="GO" id="GO:0000209">
    <property type="term" value="P:protein polyubiquitination"/>
    <property type="evidence" value="ECO:0007669"/>
    <property type="project" value="TreeGrafter"/>
</dbReference>
<evidence type="ECO:0000256" key="9">
    <source>
        <dbReference type="ARBA" id="ARBA00023306"/>
    </source>
</evidence>
<dbReference type="SUPFAM" id="SSF56204">
    <property type="entry name" value="Hect, E3 ligase catalytic domain"/>
    <property type="match status" value="2"/>
</dbReference>
<evidence type="ECO:0000313" key="17">
    <source>
        <dbReference type="Proteomes" id="UP001152795"/>
    </source>
</evidence>
<dbReference type="GO" id="GO:0016874">
    <property type="term" value="F:ligase activity"/>
    <property type="evidence" value="ECO:0007669"/>
    <property type="project" value="UniProtKB-KW"/>
</dbReference>
<sequence length="1465" mass="165058">MSTNNAEESDEESFVVVKSSRKTKRRLSESEEEAQDKTTPENNVHNTTPRTSERLRKKSQREYSIPSRKETLDKIDVKNIKYEDRNLRPRRLINDLVRGLNRYVTDTFETFESDDSPLSDFIDDSEIKTHKKSRRKKRRRKSGEISDEIASGRKDGETSTGRKSRCKKNIESSSDEEAQSEDKNDIHDEVATHTRTRKCKKTKQLGSEKGTQSCAITTRTRRTRKQKAEQLSSDDTEENIDCEITPSGRKQSLKKTQYTSLDDKKKPKKLSSGEDSSTEVEERKKVNKHGKYVSSVSDDAKSSSSDDNDSGHIKLQKSKRRSISNKIDSAESDEEPNRKLVKRTRSAKKEKEEALLAKLTAKRKMEKEKEQNNKDTSVVEDLVDDSTTQNVLSYDTEETQDDNVLDSADLFEEGESDREFVVDNDYEDSDFKHLHNGVGNDVLKLKEKKSNSFQRIRIPESDESDNETVVESATLDVCKAIKENNIERVKSVLETSPSIVHELGPKRRTLLHYAVMSSSSEITKLLLNLNADMFAIDSYSLQPIAYALLTGHIDCLRLLLEYTDLEELNKMYMLNFKFSILHFVIREQTSFPDLKCEVVGDRGLVQCLRNLFECDKALFLKLMQEKDSQGFTPLVAAISTGNSQCVEYLLCNGASTDDYCSLNGGSLLHLAVECSLEQVDRTSCLRVLLNTSLKHKVNHGDNSGFTPLMHAAQSGNHDCVLALLEAGASVSCKDFHGTTSLHLAAASGDTQGVKLLLRYGHQVDCLDSCGWPPLLYANFAAQESCVLSLMEPNPKQIFVLGDLLQRGKSEAAKERNFKVVKDVLIALANQDAYYRVFNDFVRRNPNFLDEYDRGLLHKTWRALLDYDNKLRWFKRKLASLRSDCDYHHHIRLQVDRDAVFESAMQRLGRFNGSKLRNSQLDVTFKNEAGICTGPKREFFVNICKDIVGEEHQLFHLTDDNQYSFLPNAYFAEMAKVQGGPIKDEKSSDKTVRKTSPKTVTVASADLMDEGGDMIIASLDTTDVNPSVESCSAADLSISTDTPRDPSRSLDTPRDPSISPDTPRDPIVETRNLSTTNMDEIEDAIIAELDVNTTVNSSTNVDSNEQSCTTMEQDNTNMDTVENSTEGHTPSMVCMDEGEDRIIAELDTSEIDACSKDSQANAEIDKIAEMTAEMKKQEFAGHVDKKLTKNISQLKFLGKIIGAAISEGFFINLHLCKALVKQILGLKLSHPDDLSSFDYKLHKNLVTFVVESDDVEDLELPCTLDVLNPWNKHLTTLKLFSDERNEELLNEKNKVEYVDLVSQHKLTVLIKKEMDALCQGLYEVIPKPLFSLFTADEFSLLINGVGKIDVEDWRKNTIYSPAHAASTCNEIKWFWDVVKELKENEKALLLKFSTGSPCLPAGGFSQLQGLGGATKFHISMKSECNKIPTASTCFNQLKLPKYENSKDLKDKLLIAIRHGTEGFSFS</sequence>
<organism evidence="16 17">
    <name type="scientific">Paramuricea clavata</name>
    <name type="common">Red gorgonian</name>
    <name type="synonym">Violescent sea-whip</name>
    <dbReference type="NCBI Taxonomy" id="317549"/>
    <lineage>
        <taxon>Eukaryota</taxon>
        <taxon>Metazoa</taxon>
        <taxon>Cnidaria</taxon>
        <taxon>Anthozoa</taxon>
        <taxon>Octocorallia</taxon>
        <taxon>Malacalcyonacea</taxon>
        <taxon>Plexauridae</taxon>
        <taxon>Paramuricea</taxon>
    </lineage>
</organism>
<keyword evidence="6" id="KW-0833">Ubl conjugation pathway</keyword>
<feature type="compositionally biased region" description="Basic and acidic residues" evidence="14">
    <location>
        <begin position="180"/>
        <end position="192"/>
    </location>
</feature>
<dbReference type="InterPro" id="IPR035983">
    <property type="entry name" value="Hect_E3_ubiquitin_ligase"/>
</dbReference>
<evidence type="ECO:0000256" key="12">
    <source>
        <dbReference type="ARBA" id="ARBA00041409"/>
    </source>
</evidence>
<comment type="subcellular location">
    <subcellularLocation>
        <location evidence="2">Endoplasmic reticulum</location>
    </subcellularLocation>
    <subcellularLocation>
        <location evidence="10">Golgi apparatus</location>
        <location evidence="10">Golgi stack membrane</location>
    </subcellularLocation>
</comment>
<dbReference type="PROSITE" id="PS50297">
    <property type="entry name" value="ANK_REP_REGION"/>
    <property type="match status" value="4"/>
</dbReference>
<evidence type="ECO:0000256" key="8">
    <source>
        <dbReference type="ARBA" id="ARBA00023034"/>
    </source>
</evidence>
<dbReference type="InterPro" id="IPR000569">
    <property type="entry name" value="HECT_dom"/>
</dbReference>
<evidence type="ECO:0000256" key="1">
    <source>
        <dbReference type="ARBA" id="ARBA00000885"/>
    </source>
</evidence>
<evidence type="ECO:0000256" key="14">
    <source>
        <dbReference type="SAM" id="MobiDB-lite"/>
    </source>
</evidence>
<evidence type="ECO:0000313" key="16">
    <source>
        <dbReference type="EMBL" id="CAB3995746.1"/>
    </source>
</evidence>
<keyword evidence="5" id="KW-0808">Transferase</keyword>
<keyword evidence="16" id="KW-0436">Ligase</keyword>
<feature type="compositionally biased region" description="Basic and acidic residues" evidence="14">
    <location>
        <begin position="363"/>
        <end position="373"/>
    </location>
</feature>
<evidence type="ECO:0000256" key="4">
    <source>
        <dbReference type="ARBA" id="ARBA00012485"/>
    </source>
</evidence>
<dbReference type="SMART" id="SM00119">
    <property type="entry name" value="HECTc"/>
    <property type="match status" value="1"/>
</dbReference>
<comment type="caution">
    <text evidence="16">The sequence shown here is derived from an EMBL/GenBank/DDBJ whole genome shotgun (WGS) entry which is preliminary data.</text>
</comment>
<dbReference type="EC" id="2.3.2.26" evidence="4"/>
<evidence type="ECO:0000256" key="6">
    <source>
        <dbReference type="ARBA" id="ARBA00022786"/>
    </source>
</evidence>
<dbReference type="PANTHER" id="PTHR11254">
    <property type="entry name" value="HECT DOMAIN UBIQUITIN-PROTEIN LIGASE"/>
    <property type="match status" value="1"/>
</dbReference>
<comment type="pathway">
    <text evidence="3">Protein modification; protein ubiquitination.</text>
</comment>